<keyword evidence="4" id="KW-0472">Membrane</keyword>
<dbReference type="Pfam" id="PF00083">
    <property type="entry name" value="Sugar_tr"/>
    <property type="match status" value="1"/>
</dbReference>
<evidence type="ECO:0008006" key="8">
    <source>
        <dbReference type="Google" id="ProtNLM"/>
    </source>
</evidence>
<keyword evidence="2" id="KW-0812">Transmembrane</keyword>
<feature type="compositionally biased region" description="Basic and acidic residues" evidence="5">
    <location>
        <begin position="108"/>
        <end position="132"/>
    </location>
</feature>
<dbReference type="EMBL" id="CM007385">
    <property type="protein sequence ID" value="ONK68717.1"/>
    <property type="molecule type" value="Genomic_DNA"/>
</dbReference>
<dbReference type="AlphaFoldDB" id="A0A5P1EUA0"/>
<dbReference type="Proteomes" id="UP000243459">
    <property type="component" value="Chromosome 5"/>
</dbReference>
<feature type="region of interest" description="Disordered" evidence="5">
    <location>
        <begin position="107"/>
        <end position="132"/>
    </location>
</feature>
<dbReference type="GO" id="GO:0022857">
    <property type="term" value="F:transmembrane transporter activity"/>
    <property type="evidence" value="ECO:0007669"/>
    <property type="project" value="InterPro"/>
</dbReference>
<dbReference type="GO" id="GO:0016020">
    <property type="term" value="C:membrane"/>
    <property type="evidence" value="ECO:0007669"/>
    <property type="project" value="UniProtKB-SubCell"/>
</dbReference>
<dbReference type="Gene3D" id="1.20.1250.20">
    <property type="entry name" value="MFS general substrate transporter like domains"/>
    <property type="match status" value="1"/>
</dbReference>
<accession>A0A5P1EUA0</accession>
<keyword evidence="3" id="KW-1133">Transmembrane helix</keyword>
<comment type="subcellular location">
    <subcellularLocation>
        <location evidence="1">Membrane</location>
    </subcellularLocation>
</comment>
<sequence>MVGAIPAALTFYWRMSMPETARYTALVENDVNKAKRDIARVLRNPDLDIIDEESETVNSPVPKKSYGLFSKEFLNNHGRDLFACAMTWLIVDIPFYAATLYSPNLRESGLKPPRESRRISRGDKHRKIPGDHGYNFDDSRLLGHGLLH</sequence>
<dbReference type="Gramene" id="ONK68717">
    <property type="protein sequence ID" value="ONK68717"/>
    <property type="gene ID" value="A4U43_C05F15170"/>
</dbReference>
<evidence type="ECO:0000256" key="3">
    <source>
        <dbReference type="ARBA" id="ARBA00022989"/>
    </source>
</evidence>
<keyword evidence="7" id="KW-1185">Reference proteome</keyword>
<gene>
    <name evidence="6" type="ORF">A4U43_C05F15170</name>
</gene>
<evidence type="ECO:0000256" key="4">
    <source>
        <dbReference type="ARBA" id="ARBA00023136"/>
    </source>
</evidence>
<evidence type="ECO:0000256" key="2">
    <source>
        <dbReference type="ARBA" id="ARBA00022692"/>
    </source>
</evidence>
<dbReference type="InterPro" id="IPR005828">
    <property type="entry name" value="MFS_sugar_transport-like"/>
</dbReference>
<evidence type="ECO:0000256" key="5">
    <source>
        <dbReference type="SAM" id="MobiDB-lite"/>
    </source>
</evidence>
<organism evidence="6 7">
    <name type="scientific">Asparagus officinalis</name>
    <name type="common">Garden asparagus</name>
    <dbReference type="NCBI Taxonomy" id="4686"/>
    <lineage>
        <taxon>Eukaryota</taxon>
        <taxon>Viridiplantae</taxon>
        <taxon>Streptophyta</taxon>
        <taxon>Embryophyta</taxon>
        <taxon>Tracheophyta</taxon>
        <taxon>Spermatophyta</taxon>
        <taxon>Magnoliopsida</taxon>
        <taxon>Liliopsida</taxon>
        <taxon>Asparagales</taxon>
        <taxon>Asparagaceae</taxon>
        <taxon>Asparagoideae</taxon>
        <taxon>Asparagus</taxon>
    </lineage>
</organism>
<evidence type="ECO:0000313" key="6">
    <source>
        <dbReference type="EMBL" id="ONK68717.1"/>
    </source>
</evidence>
<evidence type="ECO:0000313" key="7">
    <source>
        <dbReference type="Proteomes" id="UP000243459"/>
    </source>
</evidence>
<proteinExistence type="predicted"/>
<reference evidence="7" key="1">
    <citation type="journal article" date="2017" name="Nat. Commun.">
        <title>The asparagus genome sheds light on the origin and evolution of a young Y chromosome.</title>
        <authorList>
            <person name="Harkess A."/>
            <person name="Zhou J."/>
            <person name="Xu C."/>
            <person name="Bowers J.E."/>
            <person name="Van der Hulst R."/>
            <person name="Ayyampalayam S."/>
            <person name="Mercati F."/>
            <person name="Riccardi P."/>
            <person name="McKain M.R."/>
            <person name="Kakrana A."/>
            <person name="Tang H."/>
            <person name="Ray J."/>
            <person name="Groenendijk J."/>
            <person name="Arikit S."/>
            <person name="Mathioni S.M."/>
            <person name="Nakano M."/>
            <person name="Shan H."/>
            <person name="Telgmann-Rauber A."/>
            <person name="Kanno A."/>
            <person name="Yue Z."/>
            <person name="Chen H."/>
            <person name="Li W."/>
            <person name="Chen Y."/>
            <person name="Xu X."/>
            <person name="Zhang Y."/>
            <person name="Luo S."/>
            <person name="Chen H."/>
            <person name="Gao J."/>
            <person name="Mao Z."/>
            <person name="Pires J.C."/>
            <person name="Luo M."/>
            <person name="Kudrna D."/>
            <person name="Wing R.A."/>
            <person name="Meyers B.C."/>
            <person name="Yi K."/>
            <person name="Kong H."/>
            <person name="Lavrijsen P."/>
            <person name="Sunseri F."/>
            <person name="Falavigna A."/>
            <person name="Ye Y."/>
            <person name="Leebens-Mack J.H."/>
            <person name="Chen G."/>
        </authorList>
    </citation>
    <scope>NUCLEOTIDE SEQUENCE [LARGE SCALE GENOMIC DNA]</scope>
    <source>
        <strain evidence="7">cv. DH0086</strain>
    </source>
</reference>
<evidence type="ECO:0000256" key="1">
    <source>
        <dbReference type="ARBA" id="ARBA00004370"/>
    </source>
</evidence>
<protein>
    <recommendedName>
        <fullName evidence="8">Major facilitator superfamily (MFS) profile domain-containing protein</fullName>
    </recommendedName>
</protein>
<dbReference type="InterPro" id="IPR036259">
    <property type="entry name" value="MFS_trans_sf"/>
</dbReference>
<name>A0A5P1EUA0_ASPOF</name>